<dbReference type="Gene3D" id="2.40.360.10">
    <property type="entry name" value="YmcC-like"/>
    <property type="match status" value="1"/>
</dbReference>
<comment type="caution">
    <text evidence="1">The sequence shown here is derived from an EMBL/GenBank/DDBJ whole genome shotgun (WGS) entry which is preliminary data.</text>
</comment>
<reference evidence="1 2" key="1">
    <citation type="submission" date="2020-03" db="EMBL/GenBank/DDBJ databases">
        <authorList>
            <person name="Sun Q."/>
        </authorList>
    </citation>
    <scope>NUCLEOTIDE SEQUENCE [LARGE SCALE GENOMIC DNA]</scope>
    <source>
        <strain evidence="1 2">JC162</strain>
    </source>
</reference>
<dbReference type="RefSeq" id="WP_170056033.1">
    <property type="nucleotide sequence ID" value="NZ_JABBKX010000010.1"/>
</dbReference>
<dbReference type="InterPro" id="IPR023373">
    <property type="entry name" value="YmcC_sf"/>
</dbReference>
<dbReference type="Proteomes" id="UP000548582">
    <property type="component" value="Unassembled WGS sequence"/>
</dbReference>
<dbReference type="SUPFAM" id="SSF159270">
    <property type="entry name" value="YmcC-like"/>
    <property type="match status" value="1"/>
</dbReference>
<evidence type="ECO:0000313" key="2">
    <source>
        <dbReference type="Proteomes" id="UP000548582"/>
    </source>
</evidence>
<organism evidence="1 2">
    <name type="scientific">Neoroseomonas marina</name>
    <dbReference type="NCBI Taxonomy" id="1232220"/>
    <lineage>
        <taxon>Bacteria</taxon>
        <taxon>Pseudomonadati</taxon>
        <taxon>Pseudomonadota</taxon>
        <taxon>Alphaproteobacteria</taxon>
        <taxon>Acetobacterales</taxon>
        <taxon>Acetobacteraceae</taxon>
        <taxon>Neoroseomonas</taxon>
    </lineage>
</organism>
<keyword evidence="1" id="KW-0449">Lipoprotein</keyword>
<keyword evidence="2" id="KW-1185">Reference proteome</keyword>
<dbReference type="AlphaFoldDB" id="A0A848EKB5"/>
<proteinExistence type="predicted"/>
<dbReference type="Pfam" id="PF11102">
    <property type="entry name" value="YjbF"/>
    <property type="match status" value="1"/>
</dbReference>
<dbReference type="EMBL" id="JABBKX010000010">
    <property type="protein sequence ID" value="NMJ43837.1"/>
    <property type="molecule type" value="Genomic_DNA"/>
</dbReference>
<protein>
    <submittedName>
        <fullName evidence="1">YjbF family lipoprotein</fullName>
    </submittedName>
</protein>
<name>A0A848EKB5_9PROT</name>
<gene>
    <name evidence="1" type="ORF">GWK16_21495</name>
</gene>
<accession>A0A848EKB5</accession>
<dbReference type="InterPro" id="IPR021308">
    <property type="entry name" value="GfcB"/>
</dbReference>
<sequence>MLLPLAACGNATGADLLRAAVWPIPLPDSLFTPSDPLPQAEWDAAEAPTEDGETALALALGSRRGLARLTQAEGERRMWRTQGGVVVATEGPRVVATAGLRQVLAATRFDGTTDPLSRLSEVGDASVRSARVIDVMRSASDPARMRFGLRLDCLLRAAPSPAEDTLLFEETCRGAARFTNRFWADARSYAVFRSEQWIGDDLPPLVVEVVGAAPPAEVITLPR</sequence>
<evidence type="ECO:0000313" key="1">
    <source>
        <dbReference type="EMBL" id="NMJ43837.1"/>
    </source>
</evidence>